<dbReference type="InterPro" id="IPR045438">
    <property type="entry name" value="EAD9"/>
</dbReference>
<evidence type="ECO:0000313" key="4">
    <source>
        <dbReference type="Proteomes" id="UP000502433"/>
    </source>
</evidence>
<dbReference type="RefSeq" id="WP_168696659.1">
    <property type="nucleotide sequence ID" value="NZ_CP051206.1"/>
</dbReference>
<dbReference type="AlphaFoldDB" id="A0A6H2C233"/>
<dbReference type="EMBL" id="CP051206">
    <property type="protein sequence ID" value="QJB45895.1"/>
    <property type="molecule type" value="Genomic_DNA"/>
</dbReference>
<name>A0A6H2C233_DOLFA</name>
<sequence>MNHEGTKNTKEEGKKKNLFTRQLVLDRLLGEKRSVPGFIDCMSTENYFQTFRSALARIYNKNCKVVGADFLVNQYHLLTFRIFGFPQEHDLGVWANDELLDAQATHSIQIEAIKVPRYQIELGFSDSPAWDKPLQGVVGMAVPAEKKRQGVKAAFRMPTTVLNSELFETQATRSIQIEAIKVPGYQIELGFSGSPVWDKPLQGVVGMAVPAEKKREGVKAAFGMPTTVLNSELLDAQATRSIQIEAIKVPGYQIELGFSGSPVWDKPLQEVVGMAVPAEKKRKGVKAAFRMPITVLVETGDFSNQAMQQKPINSSRSFNRVQEIKVRELEKRFAILEIDYEAVYNQLNETLDAEFKNKIQLKLKRIEQEMNDVFGELKMVG</sequence>
<gene>
    <name evidence="3" type="ORF">HGD76_18730</name>
</gene>
<accession>A0A6H2C233</accession>
<dbReference type="Proteomes" id="UP000502433">
    <property type="component" value="Chromosome"/>
</dbReference>
<evidence type="ECO:0000256" key="1">
    <source>
        <dbReference type="SAM" id="Coils"/>
    </source>
</evidence>
<feature type="domain" description="Effector-associated" evidence="2">
    <location>
        <begin position="319"/>
        <end position="379"/>
    </location>
</feature>
<keyword evidence="1" id="KW-0175">Coiled coil</keyword>
<reference evidence="3 4" key="1">
    <citation type="submission" date="2020-04" db="EMBL/GenBank/DDBJ databases">
        <title>Genome-Wide Identification of 5-Methylcytosine Sites in Bacterial Genomes By High-Throughput Sequencing of MspJI Restriction Fragments.</title>
        <authorList>
            <person name="Wu V."/>
        </authorList>
    </citation>
    <scope>NUCLEOTIDE SEQUENCE [LARGE SCALE GENOMIC DNA]</scope>
    <source>
        <strain evidence="3 4">CCAP 1403/13f</strain>
    </source>
</reference>
<evidence type="ECO:0000259" key="2">
    <source>
        <dbReference type="Pfam" id="PF19962"/>
    </source>
</evidence>
<organism evidence="3 4">
    <name type="scientific">Dolichospermum flos-aquae CCAP 1403/13F</name>
    <dbReference type="NCBI Taxonomy" id="315271"/>
    <lineage>
        <taxon>Bacteria</taxon>
        <taxon>Bacillati</taxon>
        <taxon>Cyanobacteriota</taxon>
        <taxon>Cyanophyceae</taxon>
        <taxon>Nostocales</taxon>
        <taxon>Aphanizomenonaceae</taxon>
        <taxon>Dolichospermum</taxon>
    </lineage>
</organism>
<dbReference type="Pfam" id="PF19962">
    <property type="entry name" value="EAD9"/>
    <property type="match status" value="1"/>
</dbReference>
<evidence type="ECO:0000313" key="3">
    <source>
        <dbReference type="EMBL" id="QJB45895.1"/>
    </source>
</evidence>
<feature type="coiled-coil region" evidence="1">
    <location>
        <begin position="326"/>
        <end position="376"/>
    </location>
</feature>
<reference evidence="3 4" key="2">
    <citation type="submission" date="2020-04" db="EMBL/GenBank/DDBJ databases">
        <authorList>
            <person name="Fomenkov A."/>
            <person name="Anton B.P."/>
            <person name="Roberts R.J."/>
        </authorList>
    </citation>
    <scope>NUCLEOTIDE SEQUENCE [LARGE SCALE GENOMIC DNA]</scope>
    <source>
        <strain evidence="3 4">CCAP 1403/13f</strain>
    </source>
</reference>
<protein>
    <recommendedName>
        <fullName evidence="2">Effector-associated domain-containing protein</fullName>
    </recommendedName>
</protein>
<proteinExistence type="predicted"/>
<dbReference type="KEGG" id="dfs:HGD76_18730"/>